<dbReference type="OrthoDB" id="1861185at2759"/>
<dbReference type="GO" id="GO:0005524">
    <property type="term" value="F:ATP binding"/>
    <property type="evidence" value="ECO:0007669"/>
    <property type="project" value="UniProtKB-KW"/>
</dbReference>
<keyword evidence="9" id="KW-0378">Hydrolase</keyword>
<evidence type="ECO:0000256" key="2">
    <source>
        <dbReference type="ARBA" id="ARBA00022741"/>
    </source>
</evidence>
<protein>
    <submittedName>
        <fullName evidence="9">P-loop containing nucleoside triphosphate hydrolase protein</fullName>
    </submittedName>
</protein>
<evidence type="ECO:0000256" key="7">
    <source>
        <dbReference type="SAM" id="MobiDB-lite"/>
    </source>
</evidence>
<dbReference type="Gene3D" id="3.40.50.300">
    <property type="entry name" value="P-loop containing nucleotide triphosphate hydrolases"/>
    <property type="match status" value="1"/>
</dbReference>
<feature type="domain" description="RecA family profile 1" evidence="8">
    <location>
        <begin position="168"/>
        <end position="352"/>
    </location>
</feature>
<dbReference type="STRING" id="1149755.A0A2J6RKB2"/>
<keyword evidence="3" id="KW-0227">DNA damage</keyword>
<keyword evidence="10" id="KW-1185">Reference proteome</keyword>
<evidence type="ECO:0000256" key="6">
    <source>
        <dbReference type="ARBA" id="ARBA00023242"/>
    </source>
</evidence>
<evidence type="ECO:0000256" key="1">
    <source>
        <dbReference type="ARBA" id="ARBA00004123"/>
    </source>
</evidence>
<dbReference type="InterPro" id="IPR027417">
    <property type="entry name" value="P-loop_NTPase"/>
</dbReference>
<dbReference type="GO" id="GO:0016787">
    <property type="term" value="F:hydrolase activity"/>
    <property type="evidence" value="ECO:0007669"/>
    <property type="project" value="UniProtKB-KW"/>
</dbReference>
<sequence length="538" mass="58660">MHVNYTSSSPKLQNTVRYRRIRKHRGGCRSSEEVERKLGPIRGSRARGYPLQKDPACPVTITSQLNTDTNTIDSNASMTDLTAVLPGFPTPQYVRLLPSLEKNLVTTADLLTLDCVEIAKRAQLPLLDVKRLCNAVLEALQNNLGIAEKHDEAQQSSLRKTGKDILNAWSTISTLDDDLDRALGGGIPTGYITEVTGESGAGKTQFLLTLLLSAQLDSPQGLSSSTLYISTESALPTTRLSQLLRTHPALVSAEPKPTLDKVISIVTPDLESQDHILRYQVPVAVRRHGIRLIILDSVAANYRAEFERPGAGNGQKSGANMAQRSSELVKLGQLLRDLARDENCAVVVANQVADRFSSGGASPVLNRATQSSPLARRSVGNIPDSSIGGPISSLATTRAENEDNAVLSFTSTLDPMSLDHQQRWFTGWGDDPHPSHLTIKNMKTPSLGLIWTTQIACRIALIKRPVYGPGIVADEENERGEPVLRKWKRWMKVVFAPHVGPSGPGLEGAVEFEIKGEGMRAVKKKNNNDKDEEKDLPS</sequence>
<dbReference type="GO" id="GO:0000150">
    <property type="term" value="F:DNA strand exchange activity"/>
    <property type="evidence" value="ECO:0007669"/>
    <property type="project" value="TreeGrafter"/>
</dbReference>
<dbReference type="EMBL" id="KZ613947">
    <property type="protein sequence ID" value="PMD38966.1"/>
    <property type="molecule type" value="Genomic_DNA"/>
</dbReference>
<name>A0A2J6RKB2_HYAVF</name>
<accession>A0A2J6RKB2</accession>
<dbReference type="GO" id="GO:0006312">
    <property type="term" value="P:mitotic recombination"/>
    <property type="evidence" value="ECO:0007669"/>
    <property type="project" value="TreeGrafter"/>
</dbReference>
<comment type="subcellular location">
    <subcellularLocation>
        <location evidence="1">Nucleus</location>
    </subcellularLocation>
</comment>
<evidence type="ECO:0000313" key="10">
    <source>
        <dbReference type="Proteomes" id="UP000235786"/>
    </source>
</evidence>
<dbReference type="CDD" id="cd19491">
    <property type="entry name" value="XRCC3"/>
    <property type="match status" value="1"/>
</dbReference>
<dbReference type="PANTHER" id="PTHR22942:SF66">
    <property type="entry name" value="RE19845P"/>
    <property type="match status" value="1"/>
</dbReference>
<reference evidence="9 10" key="1">
    <citation type="submission" date="2016-04" db="EMBL/GenBank/DDBJ databases">
        <title>A degradative enzymes factory behind the ericoid mycorrhizal symbiosis.</title>
        <authorList>
            <consortium name="DOE Joint Genome Institute"/>
            <person name="Martino E."/>
            <person name="Morin E."/>
            <person name="Grelet G."/>
            <person name="Kuo A."/>
            <person name="Kohler A."/>
            <person name="Daghino S."/>
            <person name="Barry K."/>
            <person name="Choi C."/>
            <person name="Cichocki N."/>
            <person name="Clum A."/>
            <person name="Copeland A."/>
            <person name="Hainaut M."/>
            <person name="Haridas S."/>
            <person name="Labutti K."/>
            <person name="Lindquist E."/>
            <person name="Lipzen A."/>
            <person name="Khouja H.-R."/>
            <person name="Murat C."/>
            <person name="Ohm R."/>
            <person name="Olson A."/>
            <person name="Spatafora J."/>
            <person name="Veneault-Fourrey C."/>
            <person name="Henrissat B."/>
            <person name="Grigoriev I."/>
            <person name="Martin F."/>
            <person name="Perotto S."/>
        </authorList>
    </citation>
    <scope>NUCLEOTIDE SEQUENCE [LARGE SCALE GENOMIC DNA]</scope>
    <source>
        <strain evidence="9 10">F</strain>
    </source>
</reference>
<dbReference type="GO" id="GO:0005634">
    <property type="term" value="C:nucleus"/>
    <property type="evidence" value="ECO:0007669"/>
    <property type="project" value="UniProtKB-SubCell"/>
</dbReference>
<dbReference type="PANTHER" id="PTHR22942">
    <property type="entry name" value="RECA/RAD51/RADA DNA STRAND-PAIRING FAMILY MEMBER"/>
    <property type="match status" value="1"/>
</dbReference>
<dbReference type="PROSITE" id="PS50162">
    <property type="entry name" value="RECA_2"/>
    <property type="match status" value="1"/>
</dbReference>
<dbReference type="GO" id="GO:0003697">
    <property type="term" value="F:single-stranded DNA binding"/>
    <property type="evidence" value="ECO:0007669"/>
    <property type="project" value="TreeGrafter"/>
</dbReference>
<dbReference type="InterPro" id="IPR047348">
    <property type="entry name" value="XRCC3-like_C"/>
</dbReference>
<dbReference type="InterPro" id="IPR013632">
    <property type="entry name" value="Rad51_C"/>
</dbReference>
<gene>
    <name evidence="9" type="ORF">L207DRAFT_530424</name>
</gene>
<evidence type="ECO:0000256" key="4">
    <source>
        <dbReference type="ARBA" id="ARBA00022840"/>
    </source>
</evidence>
<dbReference type="SUPFAM" id="SSF52540">
    <property type="entry name" value="P-loop containing nucleoside triphosphate hydrolases"/>
    <property type="match status" value="1"/>
</dbReference>
<organism evidence="9 10">
    <name type="scientific">Hyaloscypha variabilis (strain UAMH 11265 / GT02V1 / F)</name>
    <name type="common">Meliniomyces variabilis</name>
    <dbReference type="NCBI Taxonomy" id="1149755"/>
    <lineage>
        <taxon>Eukaryota</taxon>
        <taxon>Fungi</taxon>
        <taxon>Dikarya</taxon>
        <taxon>Ascomycota</taxon>
        <taxon>Pezizomycotina</taxon>
        <taxon>Leotiomycetes</taxon>
        <taxon>Helotiales</taxon>
        <taxon>Hyaloscyphaceae</taxon>
        <taxon>Hyaloscypha</taxon>
        <taxon>Hyaloscypha variabilis</taxon>
    </lineage>
</organism>
<dbReference type="GO" id="GO:0042148">
    <property type="term" value="P:DNA strand invasion"/>
    <property type="evidence" value="ECO:0007669"/>
    <property type="project" value="TreeGrafter"/>
</dbReference>
<evidence type="ECO:0000259" key="8">
    <source>
        <dbReference type="PROSITE" id="PS50162"/>
    </source>
</evidence>
<dbReference type="GO" id="GO:0000730">
    <property type="term" value="P:DNA recombinase assembly"/>
    <property type="evidence" value="ECO:0007669"/>
    <property type="project" value="TreeGrafter"/>
</dbReference>
<keyword evidence="6" id="KW-0539">Nucleus</keyword>
<feature type="region of interest" description="Disordered" evidence="7">
    <location>
        <begin position="517"/>
        <end position="538"/>
    </location>
</feature>
<dbReference type="InterPro" id="IPR020588">
    <property type="entry name" value="RecA_ATP-bd"/>
</dbReference>
<dbReference type="Pfam" id="PF08423">
    <property type="entry name" value="Rad51"/>
    <property type="match status" value="1"/>
</dbReference>
<dbReference type="Proteomes" id="UP000235786">
    <property type="component" value="Unassembled WGS sequence"/>
</dbReference>
<dbReference type="GO" id="GO:0140664">
    <property type="term" value="F:ATP-dependent DNA damage sensor activity"/>
    <property type="evidence" value="ECO:0007669"/>
    <property type="project" value="InterPro"/>
</dbReference>
<evidence type="ECO:0000313" key="9">
    <source>
        <dbReference type="EMBL" id="PMD38966.1"/>
    </source>
</evidence>
<evidence type="ECO:0000256" key="3">
    <source>
        <dbReference type="ARBA" id="ARBA00022763"/>
    </source>
</evidence>
<keyword evidence="2" id="KW-0547">Nucleotide-binding</keyword>
<keyword evidence="5" id="KW-0234">DNA repair</keyword>
<dbReference type="GO" id="GO:0061982">
    <property type="term" value="P:meiosis I cell cycle process"/>
    <property type="evidence" value="ECO:0007669"/>
    <property type="project" value="UniProtKB-ARBA"/>
</dbReference>
<proteinExistence type="predicted"/>
<dbReference type="AlphaFoldDB" id="A0A2J6RKB2"/>
<keyword evidence="4" id="KW-0067">ATP-binding</keyword>
<evidence type="ECO:0000256" key="5">
    <source>
        <dbReference type="ARBA" id="ARBA00023204"/>
    </source>
</evidence>
<dbReference type="GO" id="GO:0003690">
    <property type="term" value="F:double-stranded DNA binding"/>
    <property type="evidence" value="ECO:0007669"/>
    <property type="project" value="TreeGrafter"/>
</dbReference>